<dbReference type="Gramene" id="TVU36631">
    <property type="protein sequence ID" value="TVU36631"/>
    <property type="gene ID" value="EJB05_18572"/>
</dbReference>
<gene>
    <name evidence="2" type="ORF">EJB05_18572</name>
</gene>
<dbReference type="OrthoDB" id="2021064at2759"/>
<reference evidence="2 3" key="1">
    <citation type="journal article" date="2019" name="Sci. Rep.">
        <title>A high-quality genome of Eragrostis curvula grass provides insights into Poaceae evolution and supports new strategies to enhance forage quality.</title>
        <authorList>
            <person name="Carballo J."/>
            <person name="Santos B.A.C.M."/>
            <person name="Zappacosta D."/>
            <person name="Garbus I."/>
            <person name="Selva J.P."/>
            <person name="Gallo C.A."/>
            <person name="Diaz A."/>
            <person name="Albertini E."/>
            <person name="Caccamo M."/>
            <person name="Echenique V."/>
        </authorList>
    </citation>
    <scope>NUCLEOTIDE SEQUENCE [LARGE SCALE GENOMIC DNA]</scope>
    <source>
        <strain evidence="3">cv. Victoria</strain>
        <tissue evidence="2">Leaf</tissue>
    </source>
</reference>
<evidence type="ECO:0000256" key="1">
    <source>
        <dbReference type="SAM" id="MobiDB-lite"/>
    </source>
</evidence>
<name>A0A5J9VM18_9POAL</name>
<sequence>MANPDAVVLQLMTMGLQSAAQLENLLRAASPASPHRELAAEILRCCGRVIAALTASGGKKRKAVQHEDPAAPTAPACSPPAMPLRKRLAQSFGKMENQ</sequence>
<protein>
    <recommendedName>
        <fullName evidence="4">WRKY domain-containing protein</fullName>
    </recommendedName>
</protein>
<evidence type="ECO:0000313" key="3">
    <source>
        <dbReference type="Proteomes" id="UP000324897"/>
    </source>
</evidence>
<accession>A0A5J9VM18</accession>
<keyword evidence="3" id="KW-1185">Reference proteome</keyword>
<evidence type="ECO:0008006" key="4">
    <source>
        <dbReference type="Google" id="ProtNLM"/>
    </source>
</evidence>
<organism evidence="2 3">
    <name type="scientific">Eragrostis curvula</name>
    <name type="common">weeping love grass</name>
    <dbReference type="NCBI Taxonomy" id="38414"/>
    <lineage>
        <taxon>Eukaryota</taxon>
        <taxon>Viridiplantae</taxon>
        <taxon>Streptophyta</taxon>
        <taxon>Embryophyta</taxon>
        <taxon>Tracheophyta</taxon>
        <taxon>Spermatophyta</taxon>
        <taxon>Magnoliopsida</taxon>
        <taxon>Liliopsida</taxon>
        <taxon>Poales</taxon>
        <taxon>Poaceae</taxon>
        <taxon>PACMAD clade</taxon>
        <taxon>Chloridoideae</taxon>
        <taxon>Eragrostideae</taxon>
        <taxon>Eragrostidinae</taxon>
        <taxon>Eragrostis</taxon>
    </lineage>
</organism>
<comment type="caution">
    <text evidence="2">The sequence shown here is derived from an EMBL/GenBank/DDBJ whole genome shotgun (WGS) entry which is preliminary data.</text>
</comment>
<dbReference type="EMBL" id="RWGY01000009">
    <property type="protein sequence ID" value="TVU36631.1"/>
    <property type="molecule type" value="Genomic_DNA"/>
</dbReference>
<feature type="non-terminal residue" evidence="2">
    <location>
        <position position="1"/>
    </location>
</feature>
<evidence type="ECO:0000313" key="2">
    <source>
        <dbReference type="EMBL" id="TVU36631.1"/>
    </source>
</evidence>
<proteinExistence type="predicted"/>
<dbReference type="AlphaFoldDB" id="A0A5J9VM18"/>
<dbReference type="Proteomes" id="UP000324897">
    <property type="component" value="Unassembled WGS sequence"/>
</dbReference>
<feature type="region of interest" description="Disordered" evidence="1">
    <location>
        <begin position="57"/>
        <end position="82"/>
    </location>
</feature>